<dbReference type="InterPro" id="IPR001670">
    <property type="entry name" value="ADH_Fe/GldA"/>
</dbReference>
<keyword evidence="6" id="KW-0560">Oxidoreductase</keyword>
<evidence type="ECO:0000256" key="17">
    <source>
        <dbReference type="SAM" id="MobiDB-lite"/>
    </source>
</evidence>
<keyword evidence="4 18" id="KW-0732">Signal</keyword>
<evidence type="ECO:0000256" key="6">
    <source>
        <dbReference type="ARBA" id="ARBA00023002"/>
    </source>
</evidence>
<evidence type="ECO:0000256" key="12">
    <source>
        <dbReference type="ARBA" id="ARBA00023326"/>
    </source>
</evidence>
<dbReference type="InterPro" id="IPR000743">
    <property type="entry name" value="Glyco_hydro_28"/>
</dbReference>
<keyword evidence="11" id="KW-0961">Cell wall biogenesis/degradation</keyword>
<evidence type="ECO:0000256" key="8">
    <source>
        <dbReference type="ARBA" id="ARBA00023180"/>
    </source>
</evidence>
<evidence type="ECO:0000256" key="13">
    <source>
        <dbReference type="ARBA" id="ARBA00037312"/>
    </source>
</evidence>
<comment type="function">
    <text evidence="13">Specific in hydrolyzing the terminal glycosidic bond of polygalacturonic acid and oligogalacturonates.</text>
</comment>
<accession>A0A9W4IQQ2</accession>
<dbReference type="Proteomes" id="UP001152592">
    <property type="component" value="Unassembled WGS sequence"/>
</dbReference>
<name>A0A9W4IQQ2_9EURO</name>
<keyword evidence="12" id="KW-0624">Polysaccharide degradation</keyword>
<evidence type="ECO:0000256" key="7">
    <source>
        <dbReference type="ARBA" id="ARBA00023157"/>
    </source>
</evidence>
<comment type="catalytic activity">
    <reaction evidence="15">
        <text>[(1-&gt;4)-alpha-D-galacturonosyl](n) + H2O = alpha-D-galacturonate + [(1-&gt;4)-alpha-D-galacturonosyl](n-1)</text>
        <dbReference type="Rhea" id="RHEA:14117"/>
        <dbReference type="Rhea" id="RHEA-COMP:14570"/>
        <dbReference type="Rhea" id="RHEA-COMP:14572"/>
        <dbReference type="ChEBI" id="CHEBI:15377"/>
        <dbReference type="ChEBI" id="CHEBI:58658"/>
        <dbReference type="ChEBI" id="CHEBI:140523"/>
        <dbReference type="EC" id="3.2.1.67"/>
    </reaction>
</comment>
<evidence type="ECO:0000256" key="9">
    <source>
        <dbReference type="ARBA" id="ARBA00023277"/>
    </source>
</evidence>
<proteinExistence type="inferred from homology"/>
<gene>
    <name evidence="21" type="ORF">PSALAMII_LOCUS3182</name>
</gene>
<feature type="chain" id="PRO_5040826089" description="galacturonan 1,4-alpha-galacturonidase" evidence="18">
    <location>
        <begin position="24"/>
        <end position="829"/>
    </location>
</feature>
<dbReference type="Gene3D" id="1.20.1090.10">
    <property type="entry name" value="Dehydroquinate synthase-like - alpha domain"/>
    <property type="match status" value="1"/>
</dbReference>
<dbReference type="GO" id="GO:0000272">
    <property type="term" value="P:polysaccharide catabolic process"/>
    <property type="evidence" value="ECO:0007669"/>
    <property type="project" value="UniProtKB-KW"/>
</dbReference>
<dbReference type="GO" id="GO:0005576">
    <property type="term" value="C:extracellular region"/>
    <property type="evidence" value="ECO:0007669"/>
    <property type="project" value="UniProtKB-SubCell"/>
</dbReference>
<dbReference type="InterPro" id="IPR012334">
    <property type="entry name" value="Pectin_lyas_fold"/>
</dbReference>
<evidence type="ECO:0000256" key="15">
    <source>
        <dbReference type="ARBA" id="ARBA00048766"/>
    </source>
</evidence>
<evidence type="ECO:0000256" key="10">
    <source>
        <dbReference type="ARBA" id="ARBA00023295"/>
    </source>
</evidence>
<dbReference type="Pfam" id="PF25137">
    <property type="entry name" value="ADH_Fe_C"/>
    <property type="match status" value="1"/>
</dbReference>
<evidence type="ECO:0000256" key="16">
    <source>
        <dbReference type="RuleBase" id="RU361169"/>
    </source>
</evidence>
<evidence type="ECO:0000256" key="11">
    <source>
        <dbReference type="ARBA" id="ARBA00023316"/>
    </source>
</evidence>
<comment type="caution">
    <text evidence="21">The sequence shown here is derived from an EMBL/GenBank/DDBJ whole genome shotgun (WGS) entry which is preliminary data.</text>
</comment>
<feature type="domain" description="Alcohol dehydrogenase iron-type/glycerol dehydrogenase GldA" evidence="19">
    <location>
        <begin position="452"/>
        <end position="611"/>
    </location>
</feature>
<dbReference type="AlphaFoldDB" id="A0A9W4IQQ2"/>
<protein>
    <recommendedName>
        <fullName evidence="14">galacturonan 1,4-alpha-galacturonidase</fullName>
        <ecNumber evidence="14">3.2.1.67</ecNumber>
    </recommendedName>
</protein>
<dbReference type="Gene3D" id="3.40.50.1970">
    <property type="match status" value="1"/>
</dbReference>
<evidence type="ECO:0000259" key="20">
    <source>
        <dbReference type="Pfam" id="PF25137"/>
    </source>
</evidence>
<evidence type="ECO:0000256" key="18">
    <source>
        <dbReference type="SAM" id="SignalP"/>
    </source>
</evidence>
<dbReference type="PANTHER" id="PTHR31736:SF12">
    <property type="entry name" value="EXO-POLYGALACTURONASE, PUTATIVE-RELATED"/>
    <property type="match status" value="1"/>
</dbReference>
<evidence type="ECO:0000256" key="2">
    <source>
        <dbReference type="ARBA" id="ARBA00008834"/>
    </source>
</evidence>
<keyword evidence="7" id="KW-1015">Disulfide bond</keyword>
<dbReference type="InterPro" id="IPR011050">
    <property type="entry name" value="Pectin_lyase_fold/virulence"/>
</dbReference>
<feature type="region of interest" description="Disordered" evidence="17">
    <location>
        <begin position="583"/>
        <end position="602"/>
    </location>
</feature>
<reference evidence="21" key="1">
    <citation type="submission" date="2021-07" db="EMBL/GenBank/DDBJ databases">
        <authorList>
            <person name="Branca A.L. A."/>
        </authorList>
    </citation>
    <scope>NUCLEOTIDE SEQUENCE</scope>
</reference>
<evidence type="ECO:0000256" key="1">
    <source>
        <dbReference type="ARBA" id="ARBA00004613"/>
    </source>
</evidence>
<dbReference type="GO" id="GO:0071555">
    <property type="term" value="P:cell wall organization"/>
    <property type="evidence" value="ECO:0007669"/>
    <property type="project" value="UniProtKB-KW"/>
</dbReference>
<organism evidence="21 22">
    <name type="scientific">Penicillium salamii</name>
    <dbReference type="NCBI Taxonomy" id="1612424"/>
    <lineage>
        <taxon>Eukaryota</taxon>
        <taxon>Fungi</taxon>
        <taxon>Dikarya</taxon>
        <taxon>Ascomycota</taxon>
        <taxon>Pezizomycotina</taxon>
        <taxon>Eurotiomycetes</taxon>
        <taxon>Eurotiomycetidae</taxon>
        <taxon>Eurotiales</taxon>
        <taxon>Aspergillaceae</taxon>
        <taxon>Penicillium</taxon>
    </lineage>
</organism>
<sequence>MRIFGIAAFAVLFGLALLNHANAKEQRNSSVCTVKAQGNQKDDVPNILEAFHRCGHGGTVVFPEDQSYWIGTRLNPVVNDVSIEWRGKWTFSDDLSYWRNHSYQVAFQNHAAGFVLTGHNISINGYGTGGIDGNGNVWYTAEKGDTKPGRPMPFVFWNVSDVSVENFYVKDPQLWSVNIMNGTNMRFNNIYCNATAVDAPYGQNWVQNTDGFDTMDAKNIQLTNFVYQGGDDCIAIKPQSYNIDIHNVTCRGGNGIAIGSLGQYQEDSGVANIRIDKVKVIRYNEDMHNSAYIKTWVGALMPQKSYESAGLPRGGGWGSIRNVIFSNFDIQGANAGPSITQDNGNNGSYSGTSLMSISNVAFVNFTGSIETTSKVASVSCSKVHPCYNIDFDNVVLYGKNASTPGIGSCKYTDVGGVHGLSGSMSETVQQAFSGRDRPLISYGIPFPEAASRHLRESFQASRVYVICSQTLARTTDVIDRLSNALGSTLVGHRVGMKSHTLWSEVLQITEETRALEADAILTVGAGSLTDGAKIIALALANGIKTPDELKTLAEGPDKRDNITAPQIPIISVPTSLSAGEFSDFAGGTEDSSKRKHSFQPPTRGPQLVILDQELVKSTPNSIWLSTGVRAIDHCVESLCAIKGTTEASDKLATHALSLLVSGLLRCKKSREDLNAHLQCQLGSIDAMAACTSGSIELGASHGIGHQLGPLGVGHGETSCILLPAVCKFNAKYGANCEQQESIRLSLIEEPIVSELLSTRSVSVDTPDLGDILDVIIRELGMPRSLTDVHVGWDKLDELAANSLHDRWCKTNPIPLTKQSQVLEILEMVV</sequence>
<keyword evidence="8" id="KW-0325">Glycoprotein</keyword>
<dbReference type="PANTHER" id="PTHR31736">
    <property type="match status" value="1"/>
</dbReference>
<dbReference type="CDD" id="cd08192">
    <property type="entry name" value="MAR-like"/>
    <property type="match status" value="1"/>
</dbReference>
<evidence type="ECO:0000256" key="14">
    <source>
        <dbReference type="ARBA" id="ARBA00038933"/>
    </source>
</evidence>
<keyword evidence="9" id="KW-0119">Carbohydrate metabolism</keyword>
<evidence type="ECO:0000259" key="19">
    <source>
        <dbReference type="Pfam" id="PF00465"/>
    </source>
</evidence>
<dbReference type="Gene3D" id="2.160.20.10">
    <property type="entry name" value="Single-stranded right-handed beta-helix, Pectin lyase-like"/>
    <property type="match status" value="1"/>
</dbReference>
<evidence type="ECO:0000313" key="21">
    <source>
        <dbReference type="EMBL" id="CAG8353770.1"/>
    </source>
</evidence>
<dbReference type="SUPFAM" id="SSF51126">
    <property type="entry name" value="Pectin lyase-like"/>
    <property type="match status" value="1"/>
</dbReference>
<dbReference type="Pfam" id="PF00465">
    <property type="entry name" value="Fe-ADH"/>
    <property type="match status" value="1"/>
</dbReference>
<comment type="similarity">
    <text evidence="2 16">Belongs to the glycosyl hydrolase 28 family.</text>
</comment>
<dbReference type="EC" id="3.2.1.67" evidence="14"/>
<dbReference type="OrthoDB" id="5294241at2759"/>
<comment type="subcellular location">
    <subcellularLocation>
        <location evidence="1">Secreted</location>
    </subcellularLocation>
</comment>
<evidence type="ECO:0000313" key="22">
    <source>
        <dbReference type="Proteomes" id="UP001152592"/>
    </source>
</evidence>
<evidence type="ECO:0000256" key="5">
    <source>
        <dbReference type="ARBA" id="ARBA00022801"/>
    </source>
</evidence>
<dbReference type="GO" id="GO:0047911">
    <property type="term" value="F:galacturan 1,4-alpha-galacturonidase activity"/>
    <property type="evidence" value="ECO:0007669"/>
    <property type="project" value="UniProtKB-EC"/>
</dbReference>
<dbReference type="SUPFAM" id="SSF56796">
    <property type="entry name" value="Dehydroquinate synthase-like"/>
    <property type="match status" value="1"/>
</dbReference>
<feature type="domain" description="Fe-containing alcohol dehydrogenase-like C-terminal" evidence="20">
    <location>
        <begin position="625"/>
        <end position="826"/>
    </location>
</feature>
<dbReference type="InterPro" id="IPR056798">
    <property type="entry name" value="ADH_Fe_C"/>
</dbReference>
<dbReference type="GO" id="GO:0016491">
    <property type="term" value="F:oxidoreductase activity"/>
    <property type="evidence" value="ECO:0007669"/>
    <property type="project" value="UniProtKB-KW"/>
</dbReference>
<dbReference type="GO" id="GO:0046872">
    <property type="term" value="F:metal ion binding"/>
    <property type="evidence" value="ECO:0007669"/>
    <property type="project" value="InterPro"/>
</dbReference>
<feature type="signal peptide" evidence="18">
    <location>
        <begin position="1"/>
        <end position="23"/>
    </location>
</feature>
<dbReference type="GO" id="GO:0004650">
    <property type="term" value="F:polygalacturonase activity"/>
    <property type="evidence" value="ECO:0007669"/>
    <property type="project" value="InterPro"/>
</dbReference>
<evidence type="ECO:0000256" key="4">
    <source>
        <dbReference type="ARBA" id="ARBA00022729"/>
    </source>
</evidence>
<keyword evidence="5 16" id="KW-0378">Hydrolase</keyword>
<dbReference type="Pfam" id="PF00295">
    <property type="entry name" value="Glyco_hydro_28"/>
    <property type="match status" value="1"/>
</dbReference>
<dbReference type="EMBL" id="CAJVPD010000133">
    <property type="protein sequence ID" value="CAG8353770.1"/>
    <property type="molecule type" value="Genomic_DNA"/>
</dbReference>
<evidence type="ECO:0000256" key="3">
    <source>
        <dbReference type="ARBA" id="ARBA00022525"/>
    </source>
</evidence>
<keyword evidence="10 16" id="KW-0326">Glycosidase</keyword>
<keyword evidence="3" id="KW-0964">Secreted</keyword>